<comment type="caution">
    <text evidence="1">The sequence shown here is derived from an EMBL/GenBank/DDBJ whole genome shotgun (WGS) entry which is preliminary data.</text>
</comment>
<protein>
    <submittedName>
        <fullName evidence="1">Uncharacterized protein</fullName>
    </submittedName>
</protein>
<accession>A0A840GH45</accession>
<dbReference type="AlphaFoldDB" id="A0A840GH45"/>
<dbReference type="RefSeq" id="WP_153116615.1">
    <property type="nucleotide sequence ID" value="NZ_JACIGE010000006.1"/>
</dbReference>
<evidence type="ECO:0000313" key="1">
    <source>
        <dbReference type="EMBL" id="MBB4247499.1"/>
    </source>
</evidence>
<name>A0A840GH45_RHOTE</name>
<dbReference type="EMBL" id="JACIGE010000006">
    <property type="protein sequence ID" value="MBB4247499.1"/>
    <property type="molecule type" value="Genomic_DNA"/>
</dbReference>
<sequence length="100" mass="9963">MQAELCIGVAACRDGFDIAALAPDGRAMSSHFPAGVLGLAGLRLFLAAYGNSARLAVAGIGAPGLALALENASGAETFIVSPPPSAASAEALARYARRAH</sequence>
<dbReference type="Proteomes" id="UP000587070">
    <property type="component" value="Unassembled WGS sequence"/>
</dbReference>
<keyword evidence="2" id="KW-1185">Reference proteome</keyword>
<evidence type="ECO:0000313" key="2">
    <source>
        <dbReference type="Proteomes" id="UP000587070"/>
    </source>
</evidence>
<organism evidence="1 2">
    <name type="scientific">Rhodocyclus tenuis</name>
    <name type="common">Rhodospirillum tenue</name>
    <dbReference type="NCBI Taxonomy" id="1066"/>
    <lineage>
        <taxon>Bacteria</taxon>
        <taxon>Pseudomonadati</taxon>
        <taxon>Pseudomonadota</taxon>
        <taxon>Betaproteobacteria</taxon>
        <taxon>Rhodocyclales</taxon>
        <taxon>Rhodocyclaceae</taxon>
        <taxon>Rhodocyclus</taxon>
    </lineage>
</organism>
<dbReference type="OrthoDB" id="9182700at2"/>
<proteinExistence type="predicted"/>
<reference evidence="1 2" key="1">
    <citation type="submission" date="2020-08" db="EMBL/GenBank/DDBJ databases">
        <title>Genome sequencing of Purple Non-Sulfur Bacteria from various extreme environments.</title>
        <authorList>
            <person name="Mayer M."/>
        </authorList>
    </citation>
    <scope>NUCLEOTIDE SEQUENCE [LARGE SCALE GENOMIC DNA]</scope>
    <source>
        <strain evidence="1 2">2761</strain>
    </source>
</reference>
<gene>
    <name evidence="1" type="ORF">GGD90_001873</name>
</gene>